<reference evidence="2" key="1">
    <citation type="submission" date="2016-11" db="UniProtKB">
        <authorList>
            <consortium name="WormBaseParasite"/>
        </authorList>
    </citation>
    <scope>IDENTIFICATION</scope>
</reference>
<dbReference type="SUPFAM" id="SSF50978">
    <property type="entry name" value="WD40 repeat-like"/>
    <property type="match status" value="1"/>
</dbReference>
<dbReference type="WBParaSite" id="Hba_11317">
    <property type="protein sequence ID" value="Hba_11317"/>
    <property type="gene ID" value="Hba_11317"/>
</dbReference>
<sequence>MNPVKRSLEELAHLSMDNCLISFEWEQQSNYGAALSSDGVKLFDMTNGIEVDLMYLSLFNAYGYPERSLVGPVHAQSWSPHNNGKVLGIAVGKDVVSIDFRSNGDLLRIKDAHSHRTLHLDFNPNLQHVFIVLYYI</sequence>
<organism evidence="1 2">
    <name type="scientific">Heterorhabditis bacteriophora</name>
    <name type="common">Entomopathogenic nematode worm</name>
    <dbReference type="NCBI Taxonomy" id="37862"/>
    <lineage>
        <taxon>Eukaryota</taxon>
        <taxon>Metazoa</taxon>
        <taxon>Ecdysozoa</taxon>
        <taxon>Nematoda</taxon>
        <taxon>Chromadorea</taxon>
        <taxon>Rhabditida</taxon>
        <taxon>Rhabditina</taxon>
        <taxon>Rhabditomorpha</taxon>
        <taxon>Strongyloidea</taxon>
        <taxon>Heterorhabditidae</taxon>
        <taxon>Heterorhabditis</taxon>
    </lineage>
</organism>
<dbReference type="AlphaFoldDB" id="A0A1I7X1K4"/>
<name>A0A1I7X1K4_HETBA</name>
<keyword evidence="1" id="KW-1185">Reference proteome</keyword>
<dbReference type="Gene3D" id="2.130.10.10">
    <property type="entry name" value="YVTN repeat-like/Quinoprotein amine dehydrogenase"/>
    <property type="match status" value="1"/>
</dbReference>
<dbReference type="Proteomes" id="UP000095283">
    <property type="component" value="Unplaced"/>
</dbReference>
<proteinExistence type="predicted"/>
<accession>A0A1I7X1K4</accession>
<dbReference type="InterPro" id="IPR015943">
    <property type="entry name" value="WD40/YVTN_repeat-like_dom_sf"/>
</dbReference>
<protein>
    <submittedName>
        <fullName evidence="2">ANAPC4_WD40 domain-containing protein</fullName>
    </submittedName>
</protein>
<dbReference type="InterPro" id="IPR036322">
    <property type="entry name" value="WD40_repeat_dom_sf"/>
</dbReference>
<evidence type="ECO:0000313" key="2">
    <source>
        <dbReference type="WBParaSite" id="Hba_11317"/>
    </source>
</evidence>
<evidence type="ECO:0000313" key="1">
    <source>
        <dbReference type="Proteomes" id="UP000095283"/>
    </source>
</evidence>